<dbReference type="OrthoDB" id="6624781at2"/>
<accession>A0A327WWC3</accession>
<dbReference type="Proteomes" id="UP000248790">
    <property type="component" value="Unassembled WGS sequence"/>
</dbReference>
<comment type="caution">
    <text evidence="1">The sequence shown here is derived from an EMBL/GenBank/DDBJ whole genome shotgun (WGS) entry which is preliminary data.</text>
</comment>
<sequence length="245" mass="28226">MNAITPIFPCQSLPELLEFYELLGFEITYQQKSPNPYACLKRGWIRLDFYGLKQYTPGQCYHTCYILSEEVEQLYEDFTEALRQKYGKLPTRGLPRISQLRDKVSTKYPSTREFMFSDIAGTCIRIGKTIVHPAEDDYPEAIKAASQRLSLALDFAYKSEDEPDEYAKVAKVYDTAIARDQDKPCENLFKVMVHRAELAADHGEPEVARELLQTIQADPYFQQNRPRFKAETARMSDIAKKLPSV</sequence>
<dbReference type="AlphaFoldDB" id="A0A327WWC3"/>
<evidence type="ECO:0000313" key="2">
    <source>
        <dbReference type="Proteomes" id="UP000248790"/>
    </source>
</evidence>
<dbReference type="SUPFAM" id="SSF54593">
    <property type="entry name" value="Glyoxalase/Bleomycin resistance protein/Dihydroxybiphenyl dioxygenase"/>
    <property type="match status" value="1"/>
</dbReference>
<organism evidence="1 2">
    <name type="scientific">Larkinella arboricola</name>
    <dbReference type="NCBI Taxonomy" id="643671"/>
    <lineage>
        <taxon>Bacteria</taxon>
        <taxon>Pseudomonadati</taxon>
        <taxon>Bacteroidota</taxon>
        <taxon>Cytophagia</taxon>
        <taxon>Cytophagales</taxon>
        <taxon>Spirosomataceae</taxon>
        <taxon>Larkinella</taxon>
    </lineage>
</organism>
<dbReference type="RefSeq" id="WP_111629546.1">
    <property type="nucleotide sequence ID" value="NZ_QLMC01000004.1"/>
</dbReference>
<gene>
    <name evidence="1" type="ORF">LX87_03503</name>
</gene>
<dbReference type="InterPro" id="IPR029068">
    <property type="entry name" value="Glyas_Bleomycin-R_OHBP_Dase"/>
</dbReference>
<keyword evidence="2" id="KW-1185">Reference proteome</keyword>
<evidence type="ECO:0000313" key="1">
    <source>
        <dbReference type="EMBL" id="RAJ95755.1"/>
    </source>
</evidence>
<name>A0A327WWC3_LARAB</name>
<protein>
    <submittedName>
        <fullName evidence="1">Uncharacterized protein</fullName>
    </submittedName>
</protein>
<dbReference type="EMBL" id="QLMC01000004">
    <property type="protein sequence ID" value="RAJ95755.1"/>
    <property type="molecule type" value="Genomic_DNA"/>
</dbReference>
<dbReference type="Gene3D" id="3.10.180.10">
    <property type="entry name" value="2,3-Dihydroxybiphenyl 1,2-Dioxygenase, domain 1"/>
    <property type="match status" value="1"/>
</dbReference>
<proteinExistence type="predicted"/>
<reference evidence="1 2" key="1">
    <citation type="submission" date="2018-06" db="EMBL/GenBank/DDBJ databases">
        <title>Genomic Encyclopedia of Archaeal and Bacterial Type Strains, Phase II (KMG-II): from individual species to whole genera.</title>
        <authorList>
            <person name="Goeker M."/>
        </authorList>
    </citation>
    <scope>NUCLEOTIDE SEQUENCE [LARGE SCALE GENOMIC DNA]</scope>
    <source>
        <strain evidence="1 2">DSM 21851</strain>
    </source>
</reference>